<comment type="caution">
    <text evidence="3">The sequence shown here is derived from an EMBL/GenBank/DDBJ whole genome shotgun (WGS) entry which is preliminary data.</text>
</comment>
<feature type="region of interest" description="Disordered" evidence="1">
    <location>
        <begin position="157"/>
        <end position="199"/>
    </location>
</feature>
<dbReference type="GeneID" id="40323825"/>
<gene>
    <name evidence="3" type="ORF">Tco025E_10214</name>
</gene>
<reference evidence="3 4" key="1">
    <citation type="journal article" date="2018" name="BMC Genomics">
        <title>Genomic comparison of Trypanosoma conorhini and Trypanosoma rangeli to Trypanosoma cruzi strains of high and low virulence.</title>
        <authorList>
            <person name="Bradwell K.R."/>
            <person name="Koparde V.N."/>
            <person name="Matveyev A.V."/>
            <person name="Serrano M.G."/>
            <person name="Alves J.M."/>
            <person name="Parikh H."/>
            <person name="Huang B."/>
            <person name="Lee V."/>
            <person name="Espinosa-Alvarez O."/>
            <person name="Ortiz P.A."/>
            <person name="Costa-Martins A.G."/>
            <person name="Teixeira M.M."/>
            <person name="Buck G.A."/>
        </authorList>
    </citation>
    <scope>NUCLEOTIDE SEQUENCE [LARGE SCALE GENOMIC DNA]</scope>
    <source>
        <strain evidence="3 4">025E</strain>
    </source>
</reference>
<feature type="domain" description="DUF7578" evidence="2">
    <location>
        <begin position="57"/>
        <end position="119"/>
    </location>
</feature>
<dbReference type="AlphaFoldDB" id="A0A422MSA8"/>
<name>A0A422MSA8_9TRYP</name>
<feature type="region of interest" description="Disordered" evidence="1">
    <location>
        <begin position="1"/>
        <end position="38"/>
    </location>
</feature>
<evidence type="ECO:0000313" key="4">
    <source>
        <dbReference type="Proteomes" id="UP000284403"/>
    </source>
</evidence>
<feature type="compositionally biased region" description="Basic residues" evidence="1">
    <location>
        <begin position="1"/>
        <end position="12"/>
    </location>
</feature>
<dbReference type="OrthoDB" id="252899at2759"/>
<accession>A0A422MSA8</accession>
<evidence type="ECO:0000256" key="1">
    <source>
        <dbReference type="SAM" id="MobiDB-lite"/>
    </source>
</evidence>
<evidence type="ECO:0000313" key="3">
    <source>
        <dbReference type="EMBL" id="RNE96118.1"/>
    </source>
</evidence>
<keyword evidence="4" id="KW-1185">Reference proteome</keyword>
<dbReference type="RefSeq" id="XP_029223253.1">
    <property type="nucleotide sequence ID" value="XM_029376998.1"/>
</dbReference>
<dbReference type="Proteomes" id="UP000284403">
    <property type="component" value="Unassembled WGS sequence"/>
</dbReference>
<evidence type="ECO:0000259" key="2">
    <source>
        <dbReference type="Pfam" id="PF24466"/>
    </source>
</evidence>
<feature type="non-terminal residue" evidence="3">
    <location>
        <position position="246"/>
    </location>
</feature>
<dbReference type="Pfam" id="PF24466">
    <property type="entry name" value="DUF7578"/>
    <property type="match status" value="1"/>
</dbReference>
<sequence>MPGRRGRGRGGGRGRPTSNVPQGQQRARSAPHSDLPQPHWTLHSAVEEVLLWGQGQLSQITLNDFLRNTLGGRGVLEDNENLSIEAFIVSPNTFIEDENVLRLILSLPSYKAIEDAYKLMDHRVGTLQRWKGFAQKEIVSNASWAKLDAALAAAEANERAGQAEQTRVRQEEEERRRREERERIRREEEESRARLEEEQERAIREEARVMREEERAIREEARIRREEERIRREERERIRREEEESR</sequence>
<organism evidence="3 4">
    <name type="scientific">Trypanosoma conorhini</name>
    <dbReference type="NCBI Taxonomy" id="83891"/>
    <lineage>
        <taxon>Eukaryota</taxon>
        <taxon>Discoba</taxon>
        <taxon>Euglenozoa</taxon>
        <taxon>Kinetoplastea</taxon>
        <taxon>Metakinetoplastina</taxon>
        <taxon>Trypanosomatida</taxon>
        <taxon>Trypanosomatidae</taxon>
        <taxon>Trypanosoma</taxon>
    </lineage>
</organism>
<proteinExistence type="predicted"/>
<dbReference type="InterPro" id="IPR056000">
    <property type="entry name" value="DUF7578"/>
</dbReference>
<protein>
    <submittedName>
        <fullName evidence="3">Putative retrotransposon hot spot (RHS) protein</fullName>
    </submittedName>
</protein>
<dbReference type="EMBL" id="MKKU01001316">
    <property type="protein sequence ID" value="RNE96118.1"/>
    <property type="molecule type" value="Genomic_DNA"/>
</dbReference>
<feature type="compositionally biased region" description="Polar residues" evidence="1">
    <location>
        <begin position="16"/>
        <end position="27"/>
    </location>
</feature>
<feature type="compositionally biased region" description="Basic and acidic residues" evidence="1">
    <location>
        <begin position="166"/>
        <end position="199"/>
    </location>
</feature>